<dbReference type="AlphaFoldDB" id="A0AAD9PSJ4"/>
<comment type="caution">
    <text evidence="2">The sequence shown here is derived from an EMBL/GenBank/DDBJ whole genome shotgun (WGS) entry which is preliminary data.</text>
</comment>
<evidence type="ECO:0000313" key="2">
    <source>
        <dbReference type="EMBL" id="KAK2548184.1"/>
    </source>
</evidence>
<keyword evidence="2" id="KW-0808">Transferase</keyword>
<organism evidence="2 3">
    <name type="scientific">Acropora cervicornis</name>
    <name type="common">Staghorn coral</name>
    <dbReference type="NCBI Taxonomy" id="6130"/>
    <lineage>
        <taxon>Eukaryota</taxon>
        <taxon>Metazoa</taxon>
        <taxon>Cnidaria</taxon>
        <taxon>Anthozoa</taxon>
        <taxon>Hexacorallia</taxon>
        <taxon>Scleractinia</taxon>
        <taxon>Astrocoeniina</taxon>
        <taxon>Acroporidae</taxon>
        <taxon>Acropora</taxon>
    </lineage>
</organism>
<dbReference type="EMBL" id="JARQWQ010000153">
    <property type="protein sequence ID" value="KAK2548184.1"/>
    <property type="molecule type" value="Genomic_DNA"/>
</dbReference>
<feature type="domain" description="Reverse transcriptase" evidence="1">
    <location>
        <begin position="159"/>
        <end position="270"/>
    </location>
</feature>
<accession>A0AAD9PSJ4</accession>
<reference evidence="2" key="2">
    <citation type="journal article" date="2023" name="Science">
        <title>Genomic signatures of disease resistance in endangered staghorn corals.</title>
        <authorList>
            <person name="Vollmer S.V."/>
            <person name="Selwyn J.D."/>
            <person name="Despard B.A."/>
            <person name="Roesel C.L."/>
        </authorList>
    </citation>
    <scope>NUCLEOTIDE SEQUENCE</scope>
    <source>
        <strain evidence="2">K2</strain>
    </source>
</reference>
<feature type="non-terminal residue" evidence="2">
    <location>
        <position position="1"/>
    </location>
</feature>
<dbReference type="PANTHER" id="PTHR31635">
    <property type="entry name" value="REVERSE TRANSCRIPTASE DOMAIN-CONTAINING PROTEIN-RELATED"/>
    <property type="match status" value="1"/>
</dbReference>
<reference evidence="2" key="1">
    <citation type="journal article" date="2023" name="G3 (Bethesda)">
        <title>Whole genome assembly and annotation of the endangered Caribbean coral Acropora cervicornis.</title>
        <authorList>
            <person name="Selwyn J.D."/>
            <person name="Vollmer S.V."/>
        </authorList>
    </citation>
    <scope>NUCLEOTIDE SEQUENCE</scope>
    <source>
        <strain evidence="2">K2</strain>
    </source>
</reference>
<dbReference type="GO" id="GO:0003964">
    <property type="term" value="F:RNA-directed DNA polymerase activity"/>
    <property type="evidence" value="ECO:0007669"/>
    <property type="project" value="UniProtKB-KW"/>
</dbReference>
<dbReference type="Proteomes" id="UP001249851">
    <property type="component" value="Unassembled WGS sequence"/>
</dbReference>
<name>A0AAD9PSJ4_ACRCE</name>
<proteinExistence type="predicted"/>
<evidence type="ECO:0000313" key="3">
    <source>
        <dbReference type="Proteomes" id="UP001249851"/>
    </source>
</evidence>
<keyword evidence="3" id="KW-1185">Reference proteome</keyword>
<sequence length="389" mass="44727">MSFYYKKPMFQIKFRPMKFLKDGRVIVSGLLALYSSRKRKSANCFRTSLTNRLIRAKNDFAHGNESRSAEIRDLECSLSSLALREAEGAKIRSRVKWFEEGEKPTRYFLRRENQRAAKNSFDSLINSQGEETSSQTDMESILVDFYKNLFSKDNLDLHGCPLSPLLYVLVSEVLSNQIRKCRDIEGFRLPGAGGLQFKVSQYADDATLFVKTERSLCRLLQIVELYERGSGAKLNTSKSEAMWLGRWRCNGASPFGLNWVTKLRILGVHFSNGLVSVESDNWRAKLDKLELGLNLWKQRDLSFLGRALIVNVLGASRFYHVAKIISPPNWVCERFNRLVWPFIWKGKMENVSRKRCCAPFESGGLNVVDFRTKCLSLRLSCFSDLRDNF</sequence>
<protein>
    <submittedName>
        <fullName evidence="2">LINE-1 reverse transcriptase-like protein</fullName>
    </submittedName>
</protein>
<dbReference type="Pfam" id="PF00078">
    <property type="entry name" value="RVT_1"/>
    <property type="match status" value="1"/>
</dbReference>
<evidence type="ECO:0000259" key="1">
    <source>
        <dbReference type="Pfam" id="PF00078"/>
    </source>
</evidence>
<dbReference type="PANTHER" id="PTHR31635:SF196">
    <property type="entry name" value="REVERSE TRANSCRIPTASE DOMAIN-CONTAINING PROTEIN-RELATED"/>
    <property type="match status" value="1"/>
</dbReference>
<dbReference type="InterPro" id="IPR000477">
    <property type="entry name" value="RT_dom"/>
</dbReference>
<keyword evidence="2" id="KW-0548">Nucleotidyltransferase</keyword>
<gene>
    <name evidence="2" type="ORF">P5673_031646</name>
</gene>
<keyword evidence="2" id="KW-0695">RNA-directed DNA polymerase</keyword>